<keyword evidence="8" id="KW-0269">Exonuclease</keyword>
<dbReference type="InterPro" id="IPR054767">
    <property type="entry name" value="Cas10-Cmr2_palm2"/>
</dbReference>
<comment type="caution">
    <text evidence="13">The sequence shown here is derived from an EMBL/GenBank/DDBJ whole genome shotgun (WGS) entry which is preliminary data.</text>
</comment>
<keyword evidence="14" id="KW-1185">Reference proteome</keyword>
<dbReference type="InterPro" id="IPR013408">
    <property type="entry name" value="Cas10/Csm1"/>
</dbReference>
<protein>
    <recommendedName>
        <fullName evidence="2">CRISPR system single-strand-specific deoxyribonuclease Cas10/Csm1 (subtype III-A)</fullName>
    </recommendedName>
    <alternativeName>
        <fullName evidence="11">Cyclic oligoadenylate synthase</fullName>
    </alternativeName>
</protein>
<keyword evidence="5" id="KW-0547">Nucleotide-binding</keyword>
<dbReference type="InterPro" id="IPR043128">
    <property type="entry name" value="Rev_trsase/Diguanyl_cyclase"/>
</dbReference>
<evidence type="ECO:0000313" key="14">
    <source>
        <dbReference type="Proteomes" id="UP001231370"/>
    </source>
</evidence>
<evidence type="ECO:0000256" key="4">
    <source>
        <dbReference type="ARBA" id="ARBA00022722"/>
    </source>
</evidence>
<evidence type="ECO:0000256" key="11">
    <source>
        <dbReference type="ARBA" id="ARBA00032922"/>
    </source>
</evidence>
<keyword evidence="3" id="KW-0808">Transferase</keyword>
<keyword evidence="9" id="KW-0067">ATP-binding</keyword>
<keyword evidence="7" id="KW-0378">Hydrolase</keyword>
<dbReference type="Proteomes" id="UP001231370">
    <property type="component" value="Unassembled WGS sequence"/>
</dbReference>
<evidence type="ECO:0000256" key="6">
    <source>
        <dbReference type="ARBA" id="ARBA00022759"/>
    </source>
</evidence>
<dbReference type="InterPro" id="IPR000160">
    <property type="entry name" value="GGDEF_dom"/>
</dbReference>
<sequence length="761" mass="87329">MQTSNSEKAALRIAQEAVATLLRWAESPINFTEYISDSDCTERAKKLLSFDAQSSKIGALQLLFDEVKLRHDRNQNRVKHWCQMQEIPDSDPMVPYPLQDGYPPDPTAYKKRVREKLDPHLKDTQSSNWQNLSLLSLILEKYGFCLNYDSENVAFVDIARITGAVAAALAQNPSAEYFSLVAGDLSGIQSFIYTISTDGALKSLRARSFYLELVTEEIVQQLLDTLDLPRTSVIYAGGGNLYILTPFQENKEKINNLQERLNRWLLKEFQGKVFLALDYENLQCEWVSGSDFKQSWNQAIKKINAQKQRKFNHQLDQLLEIQESYTPCKVCHRDDTEDLKLLNPNEADSSLACPTCRAMFNLGGVLFKINSLVRSHHPKLQDSQPLHTINFQIGDRPEDYIYYHLFEGRKPIIDQPELVLLINNWSINDYSFSRFEGKTLPWLLGNYFQQGEEGYMRAGEFAEISQKAGCISRVGYLRMDVDNLGQIFAKGLEQTNNYSLPRVAGLSRQMSYFFKTYLNGLAKSRSDNLPKNIQCLHNSERPHLLFIYAGGDDLFVVGAWHEVVEFSFDVYQAFRCYTGYNPDITLSAGISLAPIKYPLYQSADDSGDAEQKAKSNGRDSLGLFGQVFKWDAWLGNSEQLMLSHEDRDYLDKVENVPLQGVLPFVRRLNQPSIEYSQSFIRNLLIVAQLREQKIKEAEEEKKRDISYFLHLPKLAYALSRLPKQVQENPEFKPIRQSLMSPRNSPYFRAIATWLELLNRES</sequence>
<evidence type="ECO:0000256" key="10">
    <source>
        <dbReference type="ARBA" id="ARBA00023118"/>
    </source>
</evidence>
<dbReference type="RefSeq" id="WP_283764009.1">
    <property type="nucleotide sequence ID" value="NZ_JAQPOK010000136.1"/>
</dbReference>
<proteinExistence type="inferred from homology"/>
<reference evidence="13 14" key="1">
    <citation type="submission" date="2023-01" db="EMBL/GenBank/DDBJ databases">
        <title>Novel diversity within Roseofilum (Cyanobacteria; Desertifilaceae) from marine benthic mats with descriptions of four novel species.</title>
        <authorList>
            <person name="Wang Y."/>
            <person name="Berthold D.E."/>
            <person name="Hu J."/>
            <person name="Lefler F.W."/>
            <person name="Laughinghouse H.D. IV."/>
        </authorList>
    </citation>
    <scope>NUCLEOTIDE SEQUENCE [LARGE SCALE GENOMIC DNA]</scope>
    <source>
        <strain evidence="13 14">BLCC-M91</strain>
    </source>
</reference>
<dbReference type="InterPro" id="IPR052117">
    <property type="entry name" value="Cas10/Csm1_subtype-III-A"/>
</dbReference>
<name>A0ABT7BND7_9CYAN</name>
<keyword evidence="4" id="KW-0540">Nuclease</keyword>
<organism evidence="13 14">
    <name type="scientific">Roseofilum halophilum BLCC-M91</name>
    <dbReference type="NCBI Taxonomy" id="3022259"/>
    <lineage>
        <taxon>Bacteria</taxon>
        <taxon>Bacillati</taxon>
        <taxon>Cyanobacteriota</taxon>
        <taxon>Cyanophyceae</taxon>
        <taxon>Desertifilales</taxon>
        <taxon>Desertifilaceae</taxon>
        <taxon>Roseofilum</taxon>
        <taxon>Roseofilum halophilum</taxon>
    </lineage>
</organism>
<evidence type="ECO:0000256" key="5">
    <source>
        <dbReference type="ARBA" id="ARBA00022741"/>
    </source>
</evidence>
<dbReference type="EMBL" id="JAQPOK010000136">
    <property type="protein sequence ID" value="MDJ1180708.1"/>
    <property type="molecule type" value="Genomic_DNA"/>
</dbReference>
<keyword evidence="10" id="KW-0051">Antiviral defense</keyword>
<evidence type="ECO:0000256" key="7">
    <source>
        <dbReference type="ARBA" id="ARBA00022801"/>
    </source>
</evidence>
<keyword evidence="6" id="KW-0255">Endonuclease</keyword>
<evidence type="ECO:0000256" key="1">
    <source>
        <dbReference type="ARBA" id="ARBA00005700"/>
    </source>
</evidence>
<comment type="similarity">
    <text evidence="1">Belongs to the CRISPR-associated Cas10/Csm1 family.</text>
</comment>
<dbReference type="NCBIfam" id="TIGR02578">
    <property type="entry name" value="cas_TM1811_Csm1"/>
    <property type="match status" value="1"/>
</dbReference>
<feature type="domain" description="GGDEF" evidence="12">
    <location>
        <begin position="472"/>
        <end position="626"/>
    </location>
</feature>
<dbReference type="Pfam" id="PF18211">
    <property type="entry name" value="Csm1_B"/>
    <property type="match status" value="1"/>
</dbReference>
<accession>A0ABT7BND7</accession>
<dbReference type="Pfam" id="PF22335">
    <property type="entry name" value="Cas10-Cmr2_palm2"/>
    <property type="match status" value="1"/>
</dbReference>
<evidence type="ECO:0000256" key="3">
    <source>
        <dbReference type="ARBA" id="ARBA00022679"/>
    </source>
</evidence>
<dbReference type="Gene3D" id="3.30.70.270">
    <property type="match status" value="1"/>
</dbReference>
<evidence type="ECO:0000256" key="8">
    <source>
        <dbReference type="ARBA" id="ARBA00022839"/>
    </source>
</evidence>
<evidence type="ECO:0000259" key="12">
    <source>
        <dbReference type="PROSITE" id="PS50887"/>
    </source>
</evidence>
<dbReference type="InterPro" id="IPR041062">
    <property type="entry name" value="Csm1_B"/>
</dbReference>
<dbReference type="PANTHER" id="PTHR36528">
    <property type="entry name" value="CRISPR SYSTEM SINGLE-STRAND-SPECIFIC DEOXYRIBONUCLEASE CAS10/CSM1 (SUBTYPE III-A)"/>
    <property type="match status" value="1"/>
</dbReference>
<dbReference type="PANTHER" id="PTHR36528:SF1">
    <property type="entry name" value="CRISPR SYSTEM SINGLE-STRAND-SPECIFIC DEOXYRIBONUCLEASE CAS10_CSM1 (SUBTYPE III-A)"/>
    <property type="match status" value="1"/>
</dbReference>
<dbReference type="PROSITE" id="PS50887">
    <property type="entry name" value="GGDEF"/>
    <property type="match status" value="1"/>
</dbReference>
<evidence type="ECO:0000256" key="2">
    <source>
        <dbReference type="ARBA" id="ARBA00014333"/>
    </source>
</evidence>
<evidence type="ECO:0000313" key="13">
    <source>
        <dbReference type="EMBL" id="MDJ1180708.1"/>
    </source>
</evidence>
<evidence type="ECO:0000256" key="9">
    <source>
        <dbReference type="ARBA" id="ARBA00022840"/>
    </source>
</evidence>
<gene>
    <name evidence="13" type="primary">cas10</name>
    <name evidence="13" type="ORF">PJF56_17755</name>
</gene>